<dbReference type="Pfam" id="PF12756">
    <property type="entry name" value="zf-C2H2_2"/>
    <property type="match status" value="1"/>
</dbReference>
<keyword evidence="8" id="KW-0677">Repeat</keyword>
<comment type="function">
    <text evidence="15">Pre-60S-associated cytoplasmic factor involved in the cytoplasmic maturation of the 60S subunit.</text>
</comment>
<evidence type="ECO:0000256" key="1">
    <source>
        <dbReference type="ARBA" id="ARBA00004123"/>
    </source>
</evidence>
<dbReference type="PROSITE" id="PS00028">
    <property type="entry name" value="ZINC_FINGER_C2H2_1"/>
    <property type="match status" value="2"/>
</dbReference>
<dbReference type="InterPro" id="IPR003604">
    <property type="entry name" value="Matrin/U1-like-C_Znf_C2H2"/>
</dbReference>
<keyword evidence="10" id="KW-0862">Zinc</keyword>
<dbReference type="Pfam" id="PF24456">
    <property type="entry name" value="RHD_RETREG1-3"/>
    <property type="match status" value="1"/>
</dbReference>
<dbReference type="AlphaFoldDB" id="A0A674GQ65"/>
<dbReference type="InterPro" id="IPR036236">
    <property type="entry name" value="Znf_C2H2_sf"/>
</dbReference>
<feature type="region of interest" description="Disordered" evidence="18">
    <location>
        <begin position="440"/>
        <end position="539"/>
    </location>
</feature>
<reference evidence="21 22" key="1">
    <citation type="journal article" date="2010" name="Nature">
        <title>The genome of a songbird.</title>
        <authorList>
            <person name="Warren W.C."/>
            <person name="Clayton D.F."/>
            <person name="Ellegren H."/>
            <person name="Arnold A.P."/>
            <person name="Hillier L.W."/>
            <person name="Kunstner A."/>
            <person name="Searle S."/>
            <person name="White S."/>
            <person name="Vilella A.J."/>
            <person name="Fairley S."/>
            <person name="Heger A."/>
            <person name="Kong L."/>
            <person name="Ponting C.P."/>
            <person name="Jarvis E.D."/>
            <person name="Mello C.V."/>
            <person name="Minx P."/>
            <person name="Lovell P."/>
            <person name="Velho T.A."/>
            <person name="Ferris M."/>
            <person name="Balakrishnan C.N."/>
            <person name="Sinha S."/>
            <person name="Blatti C."/>
            <person name="London S.E."/>
            <person name="Li Y."/>
            <person name="Lin Y.C."/>
            <person name="George J."/>
            <person name="Sweedler J."/>
            <person name="Southey B."/>
            <person name="Gunaratne P."/>
            <person name="Watson M."/>
            <person name="Nam K."/>
            <person name="Backstrom N."/>
            <person name="Smeds L."/>
            <person name="Nabholz B."/>
            <person name="Itoh Y."/>
            <person name="Whitney O."/>
            <person name="Pfenning A.R."/>
            <person name="Howard J."/>
            <person name="Volker M."/>
            <person name="Skinner B.M."/>
            <person name="Griffin D.K."/>
            <person name="Ye L."/>
            <person name="McLaren W.M."/>
            <person name="Flicek P."/>
            <person name="Quesada V."/>
            <person name="Velasco G."/>
            <person name="Lopez-Otin C."/>
            <person name="Puente X.S."/>
            <person name="Olender T."/>
            <person name="Lancet D."/>
            <person name="Smit A.F."/>
            <person name="Hubley R."/>
            <person name="Konkel M.K."/>
            <person name="Walker J.A."/>
            <person name="Batzer M.A."/>
            <person name="Gu W."/>
            <person name="Pollock D.D."/>
            <person name="Chen L."/>
            <person name="Cheng Z."/>
            <person name="Eichler E.E."/>
            <person name="Stapley J."/>
            <person name="Slate J."/>
            <person name="Ekblom R."/>
            <person name="Birkhead T."/>
            <person name="Burke T."/>
            <person name="Burt D."/>
            <person name="Scharff C."/>
            <person name="Adam I."/>
            <person name="Richard H."/>
            <person name="Sultan M."/>
            <person name="Soldatov A."/>
            <person name="Lehrach H."/>
            <person name="Edwards S.V."/>
            <person name="Yang S.P."/>
            <person name="Li X."/>
            <person name="Graves T."/>
            <person name="Fulton L."/>
            <person name="Nelson J."/>
            <person name="Chinwalla A."/>
            <person name="Hou S."/>
            <person name="Mardis E.R."/>
            <person name="Wilson R.K."/>
        </authorList>
    </citation>
    <scope>NUCLEOTIDE SEQUENCE [LARGE SCALE GENOMIC DNA]</scope>
</reference>
<evidence type="ECO:0000256" key="7">
    <source>
        <dbReference type="ARBA" id="ARBA00022723"/>
    </source>
</evidence>
<feature type="compositionally biased region" description="Polar residues" evidence="18">
    <location>
        <begin position="457"/>
        <end position="472"/>
    </location>
</feature>
<evidence type="ECO:0000256" key="3">
    <source>
        <dbReference type="ARBA" id="ARBA00004496"/>
    </source>
</evidence>
<evidence type="ECO:0000256" key="15">
    <source>
        <dbReference type="ARBA" id="ARBA00059765"/>
    </source>
</evidence>
<dbReference type="GO" id="GO:0030687">
    <property type="term" value="C:preribosome, large subunit precursor"/>
    <property type="evidence" value="ECO:0007669"/>
    <property type="project" value="TreeGrafter"/>
</dbReference>
<reference evidence="21" key="3">
    <citation type="submission" date="2025-09" db="UniProtKB">
        <authorList>
            <consortium name="Ensembl"/>
        </authorList>
    </citation>
    <scope>IDENTIFICATION</scope>
</reference>
<feature type="transmembrane region" description="Helical" evidence="19">
    <location>
        <begin position="166"/>
        <end position="194"/>
    </location>
</feature>
<evidence type="ECO:0000256" key="8">
    <source>
        <dbReference type="ARBA" id="ARBA00022737"/>
    </source>
</evidence>
<feature type="region of interest" description="Disordered" evidence="18">
    <location>
        <begin position="1"/>
        <end position="35"/>
    </location>
</feature>
<organism evidence="21 22">
    <name type="scientific">Taeniopygia guttata</name>
    <name type="common">Zebra finch</name>
    <name type="synonym">Poephila guttata</name>
    <dbReference type="NCBI Taxonomy" id="59729"/>
    <lineage>
        <taxon>Eukaryota</taxon>
        <taxon>Metazoa</taxon>
        <taxon>Chordata</taxon>
        <taxon>Craniata</taxon>
        <taxon>Vertebrata</taxon>
        <taxon>Euteleostomi</taxon>
        <taxon>Archelosauria</taxon>
        <taxon>Archosauria</taxon>
        <taxon>Dinosauria</taxon>
        <taxon>Saurischia</taxon>
        <taxon>Theropoda</taxon>
        <taxon>Coelurosauria</taxon>
        <taxon>Aves</taxon>
        <taxon>Neognathae</taxon>
        <taxon>Neoaves</taxon>
        <taxon>Telluraves</taxon>
        <taxon>Australaves</taxon>
        <taxon>Passeriformes</taxon>
        <taxon>Passeroidea</taxon>
        <taxon>Estrildidae</taxon>
        <taxon>Estrildinae</taxon>
        <taxon>Taeniopygia</taxon>
    </lineage>
</organism>
<protein>
    <recommendedName>
        <fullName evidence="16">Cytoplasmic 60S subunit biogenesis factor ZNF622</fullName>
    </recommendedName>
    <alternativeName>
        <fullName evidence="17">Zinc finger protein 622</fullName>
    </alternativeName>
</protein>
<dbReference type="GeneTree" id="ENSGT00390000018047"/>
<accession>A0A674GQ65</accession>
<keyword evidence="7" id="KW-0479">Metal-binding</keyword>
<evidence type="ECO:0000256" key="12">
    <source>
        <dbReference type="ARBA" id="ARBA00023136"/>
    </source>
</evidence>
<evidence type="ECO:0000256" key="2">
    <source>
        <dbReference type="ARBA" id="ARBA00004141"/>
    </source>
</evidence>
<evidence type="ECO:0000256" key="18">
    <source>
        <dbReference type="SAM" id="MobiDB-lite"/>
    </source>
</evidence>
<evidence type="ECO:0000256" key="11">
    <source>
        <dbReference type="ARBA" id="ARBA00022989"/>
    </source>
</evidence>
<feature type="transmembrane region" description="Helical" evidence="19">
    <location>
        <begin position="63"/>
        <end position="80"/>
    </location>
</feature>
<feature type="compositionally biased region" description="Low complexity" evidence="18">
    <location>
        <begin position="20"/>
        <end position="35"/>
    </location>
</feature>
<dbReference type="InterPro" id="IPR022755">
    <property type="entry name" value="Znf_C2H2_jaz"/>
</dbReference>
<keyword evidence="13" id="KW-0539">Nucleus</keyword>
<keyword evidence="6 19" id="KW-0812">Transmembrane</keyword>
<dbReference type="InterPro" id="IPR055255">
    <property type="entry name" value="RETR1_RHD"/>
</dbReference>
<dbReference type="SMART" id="SM00451">
    <property type="entry name" value="ZnF_U1"/>
    <property type="match status" value="2"/>
</dbReference>
<keyword evidence="22" id="KW-1185">Reference proteome</keyword>
<dbReference type="SMART" id="SM00355">
    <property type="entry name" value="ZnF_C2H2"/>
    <property type="match status" value="4"/>
</dbReference>
<dbReference type="PANTHER" id="PTHR13182">
    <property type="entry name" value="ZINC FINGER PROTEIN 622"/>
    <property type="match status" value="1"/>
</dbReference>
<keyword evidence="9" id="KW-0863">Zinc-finger</keyword>
<evidence type="ECO:0000259" key="20">
    <source>
        <dbReference type="PROSITE" id="PS00028"/>
    </source>
</evidence>
<comment type="similarity">
    <text evidence="14">Belongs to the REI1 family.</text>
</comment>
<reference evidence="21" key="2">
    <citation type="submission" date="2025-08" db="UniProtKB">
        <authorList>
            <consortium name="Ensembl"/>
        </authorList>
    </citation>
    <scope>IDENTIFICATION</scope>
</reference>
<sequence length="774" mass="87076">MASAALLAQPQEPEAPQERGAAAPGETEPTEASGGAGAAAVLGETGLAVGCCIAAALSWERPLCSLGGFVCANLLFWFVALTPWRVYHLTSLIILGVLILQIMKDLVFSKVKGVQLWRTITVNWKFTDSNQDYRPRINQCISETLMNLFVFLQEMSHFKEQNPGKFCLLVCSICTFFTVLGSYIPGVVLSYVLLLCAFLCPFLKCNELGQKLCSKIKAVLMKLDFGIVEYINQKKKERSETAKTRPTEDDSELDISALCPKVSPAIVAKELSVSDTDVSEVSWTDNGTFNLSEGYSPQTDTSDVMATYTCITCRVAFKDGDIQRAHYKTDWHRYNLKRKVADMPPVTAENFQERVLAQRAVTEEQNKITATYCTVCSKRFSTFNAYENHLKSKKHLELEKKAVQAVSKKVKILNEKNLEKGLAPESLNKDEMNTAIQQAIRAQPSSSPKKTPLPPSNASSSPVSRESTSLSQSRERPEIPPRLQWFEQQARKLAKQQAEEEEDNEEDWEDMDSDEDIGSDEEMESVEEEEEEQQAEAESIPAVGAIPVTDCLFCPHHSRSLTKNVAHMTKIHSFFIPDIEYLVDLRGLIKYLGEKVGVGKICIWCNEKGKSFYSTEAVQAHMNDKSHCKLFTDGDAALEFADFYDFRSSYPDHEDRKDVEGLGKHSSEKELDYDDDTMELILPSGARVGHRSLMRYYKQRFGVTRDVAVAKNKKAVGRMLQQYRALGWTGQAGAISAQQCDMQYLQRMKSKWMLKTGMSNNATKQMHFRMQVRF</sequence>
<dbReference type="GO" id="GO:0005783">
    <property type="term" value="C:endoplasmic reticulum"/>
    <property type="evidence" value="ECO:0007669"/>
    <property type="project" value="UniProtKB-ARBA"/>
</dbReference>
<evidence type="ECO:0000256" key="10">
    <source>
        <dbReference type="ARBA" id="ARBA00022833"/>
    </source>
</evidence>
<comment type="subcellular location">
    <subcellularLocation>
        <location evidence="3">Cytoplasm</location>
    </subcellularLocation>
    <subcellularLocation>
        <location evidence="2">Membrane</location>
        <topology evidence="2">Multi-pass membrane protein</topology>
    </subcellularLocation>
    <subcellularLocation>
        <location evidence="1">Nucleus</location>
    </subcellularLocation>
</comment>
<dbReference type="InParanoid" id="A0A674GQ65"/>
<dbReference type="Ensembl" id="ENSTGUT00000026327.1">
    <property type="protein sequence ID" value="ENSTGUP00000024545.1"/>
    <property type="gene ID" value="ENSTGUG00000007377.2"/>
</dbReference>
<evidence type="ECO:0000256" key="6">
    <source>
        <dbReference type="ARBA" id="ARBA00022692"/>
    </source>
</evidence>
<evidence type="ECO:0000256" key="16">
    <source>
        <dbReference type="ARBA" id="ARBA00071731"/>
    </source>
</evidence>
<keyword evidence="11 19" id="KW-1133">Transmembrane helix</keyword>
<dbReference type="Pfam" id="PF12171">
    <property type="entry name" value="zf-C2H2_jaz"/>
    <property type="match status" value="1"/>
</dbReference>
<keyword evidence="5" id="KW-0690">Ribosome biogenesis</keyword>
<evidence type="ECO:0000313" key="22">
    <source>
        <dbReference type="Proteomes" id="UP000007754"/>
    </source>
</evidence>
<dbReference type="GO" id="GO:0042273">
    <property type="term" value="P:ribosomal large subunit biogenesis"/>
    <property type="evidence" value="ECO:0007669"/>
    <property type="project" value="UniProtKB-ARBA"/>
</dbReference>
<feature type="transmembrane region" description="Helical" evidence="19">
    <location>
        <begin position="86"/>
        <end position="103"/>
    </location>
</feature>
<dbReference type="GO" id="GO:0016020">
    <property type="term" value="C:membrane"/>
    <property type="evidence" value="ECO:0007669"/>
    <property type="project" value="UniProtKB-SubCell"/>
</dbReference>
<dbReference type="InterPro" id="IPR040025">
    <property type="entry name" value="Znf622/Rei1/Reh1"/>
</dbReference>
<name>A0A674GQ65_TAEGU</name>
<evidence type="ECO:0000256" key="9">
    <source>
        <dbReference type="ARBA" id="ARBA00022771"/>
    </source>
</evidence>
<evidence type="ECO:0000256" key="14">
    <source>
        <dbReference type="ARBA" id="ARBA00034126"/>
    </source>
</evidence>
<keyword evidence="4" id="KW-0963">Cytoplasm</keyword>
<dbReference type="PANTHER" id="PTHR13182:SF8">
    <property type="entry name" value="CYTOPLASMIC 60S SUBUNIT BIOGENESIS FACTOR ZNF622"/>
    <property type="match status" value="1"/>
</dbReference>
<evidence type="ECO:0000256" key="4">
    <source>
        <dbReference type="ARBA" id="ARBA00022490"/>
    </source>
</evidence>
<gene>
    <name evidence="21" type="primary">ZNF622</name>
</gene>
<dbReference type="Gene3D" id="3.30.160.60">
    <property type="entry name" value="Classic Zinc Finger"/>
    <property type="match status" value="1"/>
</dbReference>
<dbReference type="GO" id="GO:0005634">
    <property type="term" value="C:nucleus"/>
    <property type="evidence" value="ECO:0007669"/>
    <property type="project" value="UniProtKB-SubCell"/>
</dbReference>
<dbReference type="CDD" id="cd22560">
    <property type="entry name" value="RETR1_RHD"/>
    <property type="match status" value="1"/>
</dbReference>
<dbReference type="InterPro" id="IPR057282">
    <property type="entry name" value="RETREG1-3-like_RHD"/>
</dbReference>
<dbReference type="InterPro" id="IPR041661">
    <property type="entry name" value="ZN622/Rei1/Reh1_Znf-C2H2"/>
</dbReference>
<evidence type="ECO:0000256" key="5">
    <source>
        <dbReference type="ARBA" id="ARBA00022517"/>
    </source>
</evidence>
<dbReference type="InterPro" id="IPR013087">
    <property type="entry name" value="Znf_C2H2_type"/>
</dbReference>
<dbReference type="SUPFAM" id="SSF57667">
    <property type="entry name" value="beta-beta-alpha zinc fingers"/>
    <property type="match status" value="3"/>
</dbReference>
<feature type="domain" description="C2H2-type" evidence="20">
    <location>
        <begin position="310"/>
        <end position="332"/>
    </location>
</feature>
<proteinExistence type="inferred from homology"/>
<dbReference type="GO" id="GO:0008270">
    <property type="term" value="F:zinc ion binding"/>
    <property type="evidence" value="ECO:0007669"/>
    <property type="project" value="UniProtKB-KW"/>
</dbReference>
<feature type="domain" description="C2H2-type" evidence="20">
    <location>
        <begin position="373"/>
        <end position="395"/>
    </location>
</feature>
<feature type="transmembrane region" description="Helical" evidence="19">
    <location>
        <begin position="36"/>
        <end position="56"/>
    </location>
</feature>
<dbReference type="FunFam" id="3.30.160.60:FF:000915">
    <property type="entry name" value="Zinc finger protein 622"/>
    <property type="match status" value="1"/>
</dbReference>
<evidence type="ECO:0000256" key="17">
    <source>
        <dbReference type="ARBA" id="ARBA00078728"/>
    </source>
</evidence>
<feature type="compositionally biased region" description="Acidic residues" evidence="18">
    <location>
        <begin position="499"/>
        <end position="535"/>
    </location>
</feature>
<dbReference type="Proteomes" id="UP000007754">
    <property type="component" value="Chromosome 2"/>
</dbReference>
<evidence type="ECO:0000313" key="21">
    <source>
        <dbReference type="Ensembl" id="ENSTGUP00000024545.1"/>
    </source>
</evidence>
<evidence type="ECO:0000256" key="19">
    <source>
        <dbReference type="SAM" id="Phobius"/>
    </source>
</evidence>
<dbReference type="GO" id="GO:0003676">
    <property type="term" value="F:nucleic acid binding"/>
    <property type="evidence" value="ECO:0007669"/>
    <property type="project" value="InterPro"/>
</dbReference>
<evidence type="ECO:0000256" key="13">
    <source>
        <dbReference type="ARBA" id="ARBA00023242"/>
    </source>
</evidence>
<keyword evidence="12 19" id="KW-0472">Membrane</keyword>